<evidence type="ECO:0000313" key="2">
    <source>
        <dbReference type="EMBL" id="KAG0574732.1"/>
    </source>
</evidence>
<dbReference type="EMBL" id="CM026426">
    <property type="protein sequence ID" value="KAG0574732.1"/>
    <property type="molecule type" value="Genomic_DNA"/>
</dbReference>
<evidence type="ECO:0000256" key="1">
    <source>
        <dbReference type="SAM" id="MobiDB-lite"/>
    </source>
</evidence>
<organism evidence="2 3">
    <name type="scientific">Ceratodon purpureus</name>
    <name type="common">Fire moss</name>
    <name type="synonym">Dicranum purpureum</name>
    <dbReference type="NCBI Taxonomy" id="3225"/>
    <lineage>
        <taxon>Eukaryota</taxon>
        <taxon>Viridiplantae</taxon>
        <taxon>Streptophyta</taxon>
        <taxon>Embryophyta</taxon>
        <taxon>Bryophyta</taxon>
        <taxon>Bryophytina</taxon>
        <taxon>Bryopsida</taxon>
        <taxon>Dicranidae</taxon>
        <taxon>Pseudoditrichales</taxon>
        <taxon>Ditrichaceae</taxon>
        <taxon>Ceratodon</taxon>
    </lineage>
</organism>
<sequence>MRSDGAMKVGVQNLVALGGCGAVMPPCRPLAEATVRVQNRDFKGGVEKESTRPCNEPVPVQCEHSPSSILAGKRFGRENDRDDMTDMNSIWGKTKGLKLLTELEEPHSLK</sequence>
<feature type="compositionally biased region" description="Basic and acidic residues" evidence="1">
    <location>
        <begin position="42"/>
        <end position="51"/>
    </location>
</feature>
<gene>
    <name evidence="2" type="ORF">KC19_VG286300</name>
</gene>
<dbReference type="AlphaFoldDB" id="A0A8T0HUK4"/>
<name>A0A8T0HUK4_CERPU</name>
<feature type="region of interest" description="Disordered" evidence="1">
    <location>
        <begin position="42"/>
        <end position="65"/>
    </location>
</feature>
<comment type="caution">
    <text evidence="2">The sequence shown here is derived from an EMBL/GenBank/DDBJ whole genome shotgun (WGS) entry which is preliminary data.</text>
</comment>
<dbReference type="Proteomes" id="UP000822688">
    <property type="component" value="Chromosome V"/>
</dbReference>
<accession>A0A8T0HUK4</accession>
<proteinExistence type="predicted"/>
<reference evidence="2" key="1">
    <citation type="submission" date="2020-06" db="EMBL/GenBank/DDBJ databases">
        <title>WGS assembly of Ceratodon purpureus strain R40.</title>
        <authorList>
            <person name="Carey S.B."/>
            <person name="Jenkins J."/>
            <person name="Shu S."/>
            <person name="Lovell J.T."/>
            <person name="Sreedasyam A."/>
            <person name="Maumus F."/>
            <person name="Tiley G.P."/>
            <person name="Fernandez-Pozo N."/>
            <person name="Barry K."/>
            <person name="Chen C."/>
            <person name="Wang M."/>
            <person name="Lipzen A."/>
            <person name="Daum C."/>
            <person name="Saski C.A."/>
            <person name="Payton A.C."/>
            <person name="Mcbreen J.C."/>
            <person name="Conrad R.E."/>
            <person name="Kollar L.M."/>
            <person name="Olsson S."/>
            <person name="Huttunen S."/>
            <person name="Landis J.B."/>
            <person name="Wickett N.J."/>
            <person name="Johnson M.G."/>
            <person name="Rensing S.A."/>
            <person name="Grimwood J."/>
            <person name="Schmutz J."/>
            <person name="Mcdaniel S.F."/>
        </authorList>
    </citation>
    <scope>NUCLEOTIDE SEQUENCE</scope>
    <source>
        <strain evidence="2">R40</strain>
    </source>
</reference>
<evidence type="ECO:0000313" key="3">
    <source>
        <dbReference type="Proteomes" id="UP000822688"/>
    </source>
</evidence>
<dbReference type="PROSITE" id="PS51257">
    <property type="entry name" value="PROKAR_LIPOPROTEIN"/>
    <property type="match status" value="1"/>
</dbReference>
<keyword evidence="3" id="KW-1185">Reference proteome</keyword>
<protein>
    <submittedName>
        <fullName evidence="2">Uncharacterized protein</fullName>
    </submittedName>
</protein>